<organism evidence="2 3">
    <name type="scientific">Hyalella azteca</name>
    <name type="common">Amphipod</name>
    <dbReference type="NCBI Taxonomy" id="294128"/>
    <lineage>
        <taxon>Eukaryota</taxon>
        <taxon>Metazoa</taxon>
        <taxon>Ecdysozoa</taxon>
        <taxon>Arthropoda</taxon>
        <taxon>Crustacea</taxon>
        <taxon>Multicrustacea</taxon>
        <taxon>Malacostraca</taxon>
        <taxon>Eumalacostraca</taxon>
        <taxon>Peracarida</taxon>
        <taxon>Amphipoda</taxon>
        <taxon>Senticaudata</taxon>
        <taxon>Talitrida</taxon>
        <taxon>Talitroidea</taxon>
        <taxon>Hyalellidae</taxon>
        <taxon>Hyalella</taxon>
    </lineage>
</organism>
<evidence type="ECO:0000256" key="1">
    <source>
        <dbReference type="SAM" id="MobiDB-lite"/>
    </source>
</evidence>
<keyword evidence="2" id="KW-1185">Reference proteome</keyword>
<evidence type="ECO:0000313" key="2">
    <source>
        <dbReference type="Proteomes" id="UP000694843"/>
    </source>
</evidence>
<dbReference type="OrthoDB" id="10672622at2759"/>
<name>A0A8B7NGK8_HYAAZ</name>
<dbReference type="RefSeq" id="XP_018012536.1">
    <property type="nucleotide sequence ID" value="XM_018157047.1"/>
</dbReference>
<dbReference type="AlphaFoldDB" id="A0A8B7NGK8"/>
<proteinExistence type="predicted"/>
<dbReference type="GeneID" id="108669653"/>
<reference evidence="3" key="1">
    <citation type="submission" date="2025-08" db="UniProtKB">
        <authorList>
            <consortium name="RefSeq"/>
        </authorList>
    </citation>
    <scope>IDENTIFICATION</scope>
    <source>
        <tissue evidence="3">Whole organism</tissue>
    </source>
</reference>
<accession>A0A8B7NGK8</accession>
<dbReference type="Proteomes" id="UP000694843">
    <property type="component" value="Unplaced"/>
</dbReference>
<protein>
    <submittedName>
        <fullName evidence="3">Uncharacterized protein</fullName>
    </submittedName>
</protein>
<feature type="compositionally biased region" description="Low complexity" evidence="1">
    <location>
        <begin position="168"/>
        <end position="181"/>
    </location>
</feature>
<dbReference type="KEGG" id="hazt:108669653"/>
<evidence type="ECO:0000313" key="3">
    <source>
        <dbReference type="RefSeq" id="XP_018012536.1"/>
    </source>
</evidence>
<sequence>MHTRNNLRSNTLVNNSKSINSIVAYNNTSNTITPFNGKCNKSSDNIVSSFRDNSVNTNGNSNGSSRSNYPDYNSHTISNVGAGRTANRTSNNRKNSGASRNSSSGNNRNSSNSTTSSTNRHSSSTMSTDSSTLSSNESPTVGPYFIKPPSSFASHNYSPNNQGFCGGSFPQSNSSFSHSTHFPPPNYSTSRGEHSTIENSDEFFGYSTPATIPSVMDSNVIYTAPTTTSSTNSTNTHRTDPPPPLPPRFIPQPPLPSSSPPPKSTGEGSPSDGEISLHFF</sequence>
<gene>
    <name evidence="3" type="primary">LOC108669653</name>
</gene>
<feature type="region of interest" description="Disordered" evidence="1">
    <location>
        <begin position="50"/>
        <end position="142"/>
    </location>
</feature>
<feature type="compositionally biased region" description="Polar residues" evidence="1">
    <location>
        <begin position="70"/>
        <end position="79"/>
    </location>
</feature>
<feature type="compositionally biased region" description="Low complexity" evidence="1">
    <location>
        <begin position="53"/>
        <end position="68"/>
    </location>
</feature>
<feature type="compositionally biased region" description="Low complexity" evidence="1">
    <location>
        <begin position="90"/>
        <end position="140"/>
    </location>
</feature>
<feature type="compositionally biased region" description="Low complexity" evidence="1">
    <location>
        <begin position="226"/>
        <end position="236"/>
    </location>
</feature>
<feature type="compositionally biased region" description="Pro residues" evidence="1">
    <location>
        <begin position="241"/>
        <end position="263"/>
    </location>
</feature>
<feature type="region of interest" description="Disordered" evidence="1">
    <location>
        <begin position="224"/>
        <end position="280"/>
    </location>
</feature>
<feature type="region of interest" description="Disordered" evidence="1">
    <location>
        <begin position="164"/>
        <end position="195"/>
    </location>
</feature>